<dbReference type="Gramene" id="ESR59157">
    <property type="protein sequence ID" value="ESR59157"/>
    <property type="gene ID" value="CICLE_v10018275mg"/>
</dbReference>
<dbReference type="EMBL" id="KI536312">
    <property type="protein sequence ID" value="ESR59157.1"/>
    <property type="molecule type" value="Genomic_DNA"/>
</dbReference>
<dbReference type="InParanoid" id="V4TZY8"/>
<accession>V4TZY8</accession>
<keyword evidence="2" id="KW-1185">Reference proteome</keyword>
<evidence type="ECO:0000313" key="2">
    <source>
        <dbReference type="Proteomes" id="UP000030687"/>
    </source>
</evidence>
<dbReference type="AlphaFoldDB" id="V4TZY8"/>
<protein>
    <submittedName>
        <fullName evidence="1">Uncharacterized protein</fullName>
    </submittedName>
</protein>
<dbReference type="KEGG" id="cic:CICLE_v10018275mg"/>
<proteinExistence type="predicted"/>
<evidence type="ECO:0000313" key="1">
    <source>
        <dbReference type="EMBL" id="ESR59157.1"/>
    </source>
</evidence>
<sequence>MAILCDFSIEVFVGTIQRHLSSHIVISALKYFPISKYWRVGELQLLVCTEAPSIYLFCCVSARACRRIIVKLQGFVKWRKRNPEEGLKETLFCS</sequence>
<reference evidence="1 2" key="1">
    <citation type="submission" date="2013-10" db="EMBL/GenBank/DDBJ databases">
        <authorList>
            <consortium name="International Citrus Genome Consortium"/>
            <person name="Jenkins J."/>
            <person name="Schmutz J."/>
            <person name="Prochnik S."/>
            <person name="Rokhsar D."/>
            <person name="Gmitter F."/>
            <person name="Ollitrault P."/>
            <person name="Machado M."/>
            <person name="Talon M."/>
            <person name="Wincker P."/>
            <person name="Jaillon O."/>
            <person name="Morgante M."/>
        </authorList>
    </citation>
    <scope>NUCLEOTIDE SEQUENCE</scope>
    <source>
        <strain evidence="2">cv. Clemenules</strain>
    </source>
</reference>
<organism evidence="1 2">
    <name type="scientific">Citrus clementina</name>
    <name type="common">Clementine</name>
    <name type="synonym">Citrus deliciosa x Citrus sinensis</name>
    <dbReference type="NCBI Taxonomy" id="85681"/>
    <lineage>
        <taxon>Eukaryota</taxon>
        <taxon>Viridiplantae</taxon>
        <taxon>Streptophyta</taxon>
        <taxon>Embryophyta</taxon>
        <taxon>Tracheophyta</taxon>
        <taxon>Spermatophyta</taxon>
        <taxon>Magnoliopsida</taxon>
        <taxon>eudicotyledons</taxon>
        <taxon>Gunneridae</taxon>
        <taxon>Pentapetalae</taxon>
        <taxon>rosids</taxon>
        <taxon>malvids</taxon>
        <taxon>Sapindales</taxon>
        <taxon>Rutaceae</taxon>
        <taxon>Aurantioideae</taxon>
        <taxon>Citrus</taxon>
    </lineage>
</organism>
<name>V4TZY8_CITCL</name>
<dbReference type="Proteomes" id="UP000030687">
    <property type="component" value="Unassembled WGS sequence"/>
</dbReference>
<gene>
    <name evidence="1" type="ORF">CICLE_v10018275mg</name>
</gene>